<organism evidence="2 3">
    <name type="scientific">Tigriopus californicus</name>
    <name type="common">Marine copepod</name>
    <dbReference type="NCBI Taxonomy" id="6832"/>
    <lineage>
        <taxon>Eukaryota</taxon>
        <taxon>Metazoa</taxon>
        <taxon>Ecdysozoa</taxon>
        <taxon>Arthropoda</taxon>
        <taxon>Crustacea</taxon>
        <taxon>Multicrustacea</taxon>
        <taxon>Hexanauplia</taxon>
        <taxon>Copepoda</taxon>
        <taxon>Harpacticoida</taxon>
        <taxon>Harpacticidae</taxon>
        <taxon>Tigriopus</taxon>
    </lineage>
</organism>
<dbReference type="Proteomes" id="UP000318571">
    <property type="component" value="Chromosome 12"/>
</dbReference>
<dbReference type="OMA" id="AHHRICE"/>
<feature type="domain" description="DUF659" evidence="1">
    <location>
        <begin position="44"/>
        <end position="196"/>
    </location>
</feature>
<name>A0A553PT05_TIGCA</name>
<evidence type="ECO:0000259" key="1">
    <source>
        <dbReference type="Pfam" id="PF04937"/>
    </source>
</evidence>
<accession>A0A553PT05</accession>
<reference evidence="2 3" key="1">
    <citation type="journal article" date="2018" name="Nat. Ecol. Evol.">
        <title>Genomic signatures of mitonuclear coevolution across populations of Tigriopus californicus.</title>
        <authorList>
            <person name="Barreto F.S."/>
            <person name="Watson E.T."/>
            <person name="Lima T.G."/>
            <person name="Willett C.S."/>
            <person name="Edmands S."/>
            <person name="Li W."/>
            <person name="Burton R.S."/>
        </authorList>
    </citation>
    <scope>NUCLEOTIDE SEQUENCE [LARGE SCALE GENOMIC DNA]</scope>
    <source>
        <strain evidence="2 3">San Diego</strain>
    </source>
</reference>
<keyword evidence="3" id="KW-1185">Reference proteome</keyword>
<gene>
    <name evidence="2" type="ORF">TCAL_07492</name>
</gene>
<protein>
    <recommendedName>
        <fullName evidence="1">DUF659 domain-containing protein</fullName>
    </recommendedName>
</protein>
<dbReference type="STRING" id="6832.A0A553PT05"/>
<dbReference type="InterPro" id="IPR007021">
    <property type="entry name" value="DUF659"/>
</dbReference>
<evidence type="ECO:0000313" key="3">
    <source>
        <dbReference type="Proteomes" id="UP000318571"/>
    </source>
</evidence>
<dbReference type="Pfam" id="PF04937">
    <property type="entry name" value="DUF659"/>
    <property type="match status" value="1"/>
</dbReference>
<dbReference type="EMBL" id="VCGU01000001">
    <property type="protein sequence ID" value="TRY80817.1"/>
    <property type="molecule type" value="Genomic_DNA"/>
</dbReference>
<sequence length="227" mass="25740">MSDSLGRELCQAFISAGIPWKALENPALHTFLEQNIGISIPLEATLRNKYLNEIYIEAKRTIKNALDGKPLVLQVDETTDVENRHVANVLMSSLDVIIKKGLWYTTTFLEKNNHSTIAQLVNDTINELFLTFNKSLFKVYITDQAPYAIKSGKDLQVLYPDLKHISCVAHAHHRICEDIREIFKCTDNFIAAVKQVFKNSPSRISVWKQVNPQLQVPPEPGVTHWGT</sequence>
<comment type="caution">
    <text evidence="2">The sequence shown here is derived from an EMBL/GenBank/DDBJ whole genome shotgun (WGS) entry which is preliminary data.</text>
</comment>
<evidence type="ECO:0000313" key="2">
    <source>
        <dbReference type="EMBL" id="TRY80817.1"/>
    </source>
</evidence>
<dbReference type="AlphaFoldDB" id="A0A553PT05"/>
<proteinExistence type="predicted"/>